<dbReference type="AlphaFoldDB" id="A0A1D7QN11"/>
<accession>A0A1D7QN11</accession>
<dbReference type="Proteomes" id="UP000094313">
    <property type="component" value="Chromosome"/>
</dbReference>
<dbReference type="Pfam" id="PF17642">
    <property type="entry name" value="TssD"/>
    <property type="match status" value="1"/>
</dbReference>
<organism evidence="1 2">
    <name type="scientific">Pedobacter steynii</name>
    <dbReference type="NCBI Taxonomy" id="430522"/>
    <lineage>
        <taxon>Bacteria</taxon>
        <taxon>Pseudomonadati</taxon>
        <taxon>Bacteroidota</taxon>
        <taxon>Sphingobacteriia</taxon>
        <taxon>Sphingobacteriales</taxon>
        <taxon>Sphingobacteriaceae</taxon>
        <taxon>Pedobacter</taxon>
    </lineage>
</organism>
<name>A0A1D7QN11_9SPHI</name>
<evidence type="ECO:0000313" key="1">
    <source>
        <dbReference type="EMBL" id="AOM80019.1"/>
    </source>
</evidence>
<dbReference type="GO" id="GO:0033104">
    <property type="term" value="C:type VI protein secretion system complex"/>
    <property type="evidence" value="ECO:0007669"/>
    <property type="project" value="InterPro"/>
</dbReference>
<dbReference type="KEGG" id="psty:BFS30_24370"/>
<dbReference type="OrthoDB" id="955509at2"/>
<dbReference type="InterPro" id="IPR041408">
    <property type="entry name" value="Hcp_Tssd"/>
</dbReference>
<reference evidence="1 2" key="1">
    <citation type="submission" date="2016-08" db="EMBL/GenBank/DDBJ databases">
        <authorList>
            <person name="Seilhamer J.J."/>
        </authorList>
    </citation>
    <scope>NUCLEOTIDE SEQUENCE [LARGE SCALE GENOMIC DNA]</scope>
    <source>
        <strain evidence="1 2">DX4</strain>
    </source>
</reference>
<proteinExistence type="predicted"/>
<evidence type="ECO:0008006" key="3">
    <source>
        <dbReference type="Google" id="ProtNLM"/>
    </source>
</evidence>
<evidence type="ECO:0000313" key="2">
    <source>
        <dbReference type="Proteomes" id="UP000094313"/>
    </source>
</evidence>
<gene>
    <name evidence="1" type="ORF">BFS30_24370</name>
</gene>
<dbReference type="RefSeq" id="WP_069381681.1">
    <property type="nucleotide sequence ID" value="NZ_CP017141.1"/>
</dbReference>
<protein>
    <recommendedName>
        <fullName evidence="3">Phage tail protein</fullName>
    </recommendedName>
</protein>
<dbReference type="EMBL" id="CP017141">
    <property type="protein sequence ID" value="AOM80019.1"/>
    <property type="molecule type" value="Genomic_DNA"/>
</dbReference>
<sequence>MSSFNAKLLFTDNPGKEYSVLQCNYSFLQKTDDKGRPSSPALGGNVYLTLTTPPDDFLLKWMVDSYKRRSGFINFFKIDEEATFQKVVFTGAYCVEYHTNFNAEGSASMVTSIVLSAQKLQVNGVDHNNDWPD</sequence>
<keyword evidence="2" id="KW-1185">Reference proteome</keyword>